<feature type="compositionally biased region" description="Polar residues" evidence="1">
    <location>
        <begin position="1"/>
        <end position="14"/>
    </location>
</feature>
<sequence length="211" mass="24202">MFTNGTRHMNLSNEGHSRWHEADRTQTVNEEYNPNDTYNNSECKFHVPFAQGKVSTTPMMFYDNLVQPTDDLLHSELISLQVTYIMGKQFISVTGAEEFYKKYSYEFVTKHNHKLSTGNHSQFLRSHRNVTECDIAQVQSLRSVGMKTCQVMDQLVDQAGSYATVGHTRKDLQNWLDTIRRSASHNSDADSIISYVDGEIWIATHSTIRSI</sequence>
<dbReference type="EMBL" id="JAUESC010000387">
    <property type="protein sequence ID" value="KAK0573561.1"/>
    <property type="molecule type" value="Genomic_DNA"/>
</dbReference>
<gene>
    <name evidence="2" type="ORF">LWI29_009874</name>
</gene>
<proteinExistence type="predicted"/>
<keyword evidence="3" id="KW-1185">Reference proteome</keyword>
<protein>
    <submittedName>
        <fullName evidence="2">Uncharacterized protein</fullName>
    </submittedName>
</protein>
<evidence type="ECO:0000256" key="1">
    <source>
        <dbReference type="SAM" id="MobiDB-lite"/>
    </source>
</evidence>
<comment type="caution">
    <text evidence="2">The sequence shown here is derived from an EMBL/GenBank/DDBJ whole genome shotgun (WGS) entry which is preliminary data.</text>
</comment>
<reference evidence="2" key="1">
    <citation type="journal article" date="2022" name="Plant J.">
        <title>Strategies of tolerance reflected in two North American maple genomes.</title>
        <authorList>
            <person name="McEvoy S.L."/>
            <person name="Sezen U.U."/>
            <person name="Trouern-Trend A."/>
            <person name="McMahon S.M."/>
            <person name="Schaberg P.G."/>
            <person name="Yang J."/>
            <person name="Wegrzyn J.L."/>
            <person name="Swenson N.G."/>
        </authorList>
    </citation>
    <scope>NUCLEOTIDE SEQUENCE</scope>
    <source>
        <strain evidence="2">NS2018</strain>
    </source>
</reference>
<reference evidence="2" key="2">
    <citation type="submission" date="2023-06" db="EMBL/GenBank/DDBJ databases">
        <authorList>
            <person name="Swenson N.G."/>
            <person name="Wegrzyn J.L."/>
            <person name="Mcevoy S.L."/>
        </authorList>
    </citation>
    <scope>NUCLEOTIDE SEQUENCE</scope>
    <source>
        <strain evidence="2">NS2018</strain>
        <tissue evidence="2">Leaf</tissue>
    </source>
</reference>
<name>A0AA39RGU4_ACESA</name>
<dbReference type="PANTHER" id="PTHR47718">
    <property type="entry name" value="OS01G0519700 PROTEIN"/>
    <property type="match status" value="1"/>
</dbReference>
<dbReference type="PANTHER" id="PTHR47718:SF15">
    <property type="entry name" value="PROTEIN FAR1-RELATED SEQUENCE 5-LIKE"/>
    <property type="match status" value="1"/>
</dbReference>
<accession>A0AA39RGU4</accession>
<dbReference type="AlphaFoldDB" id="A0AA39RGU4"/>
<evidence type="ECO:0000313" key="3">
    <source>
        <dbReference type="Proteomes" id="UP001168877"/>
    </source>
</evidence>
<feature type="region of interest" description="Disordered" evidence="1">
    <location>
        <begin position="1"/>
        <end position="23"/>
    </location>
</feature>
<evidence type="ECO:0000313" key="2">
    <source>
        <dbReference type="EMBL" id="KAK0573561.1"/>
    </source>
</evidence>
<dbReference type="Proteomes" id="UP001168877">
    <property type="component" value="Unassembled WGS sequence"/>
</dbReference>
<organism evidence="2 3">
    <name type="scientific">Acer saccharum</name>
    <name type="common">Sugar maple</name>
    <dbReference type="NCBI Taxonomy" id="4024"/>
    <lineage>
        <taxon>Eukaryota</taxon>
        <taxon>Viridiplantae</taxon>
        <taxon>Streptophyta</taxon>
        <taxon>Embryophyta</taxon>
        <taxon>Tracheophyta</taxon>
        <taxon>Spermatophyta</taxon>
        <taxon>Magnoliopsida</taxon>
        <taxon>eudicotyledons</taxon>
        <taxon>Gunneridae</taxon>
        <taxon>Pentapetalae</taxon>
        <taxon>rosids</taxon>
        <taxon>malvids</taxon>
        <taxon>Sapindales</taxon>
        <taxon>Sapindaceae</taxon>
        <taxon>Hippocastanoideae</taxon>
        <taxon>Acereae</taxon>
        <taxon>Acer</taxon>
    </lineage>
</organism>